<dbReference type="Gene3D" id="1.10.10.10">
    <property type="entry name" value="Winged helix-like DNA-binding domain superfamily/Winged helix DNA-binding domain"/>
    <property type="match status" value="1"/>
</dbReference>
<dbReference type="Proteomes" id="UP001549320">
    <property type="component" value="Unassembled WGS sequence"/>
</dbReference>
<sequence length="368" mass="41377">MARSQIHQQAIERLQLMACLDFSGQALIEPVLHELHRLIGFDTGVYFYPDASGALDAYIEPSVAREWMHRYFDPQMAALEHEVVNYSSHDFASAVRHEHGVLEMEQLISVPRSVFIGSDFYNQVARPSELQDFLSLVLRTPQGQGVGSLKLCRKPGAPRFTPVDIALLAGLEPWLARILQSGERDTQESVVHDNAMLVATPQGRLLWSSPQADRLMALAFGLRWYRRSELPPALQELLMRLQSVQQPAVKSLRNPSPALPELQLYNASGAFTVRSTQMADATGEGRAVGIHITQRVPRVAHLLSGLRALGLPQRQHELAYWLVQGLSEEQIATRMGISSNTATYHRRQIYTRVGVKTRKEFQRLLFSP</sequence>
<dbReference type="InterPro" id="IPR000792">
    <property type="entry name" value="Tscrpt_reg_LuxR_C"/>
</dbReference>
<evidence type="ECO:0000256" key="3">
    <source>
        <dbReference type="ARBA" id="ARBA00023163"/>
    </source>
</evidence>
<dbReference type="PANTHER" id="PTHR44688">
    <property type="entry name" value="DNA-BINDING TRANSCRIPTIONAL ACTIVATOR DEVR_DOSR"/>
    <property type="match status" value="1"/>
</dbReference>
<evidence type="ECO:0000313" key="6">
    <source>
        <dbReference type="Proteomes" id="UP001549320"/>
    </source>
</evidence>
<reference evidence="5 6" key="1">
    <citation type="submission" date="2024-06" db="EMBL/GenBank/DDBJ databases">
        <title>Sorghum-associated microbial communities from plants grown in Nebraska, USA.</title>
        <authorList>
            <person name="Schachtman D."/>
        </authorList>
    </citation>
    <scope>NUCLEOTIDE SEQUENCE [LARGE SCALE GENOMIC DNA]</scope>
    <source>
        <strain evidence="5 6">2709</strain>
    </source>
</reference>
<dbReference type="SMART" id="SM00421">
    <property type="entry name" value="HTH_LUXR"/>
    <property type="match status" value="1"/>
</dbReference>
<protein>
    <submittedName>
        <fullName evidence="5">DNA-binding CsgD family transcriptional regulator</fullName>
    </submittedName>
</protein>
<evidence type="ECO:0000313" key="5">
    <source>
        <dbReference type="EMBL" id="MET4576808.1"/>
    </source>
</evidence>
<evidence type="ECO:0000256" key="2">
    <source>
        <dbReference type="ARBA" id="ARBA00023125"/>
    </source>
</evidence>
<dbReference type="SUPFAM" id="SSF46894">
    <property type="entry name" value="C-terminal effector domain of the bipartite response regulators"/>
    <property type="match status" value="1"/>
</dbReference>
<name>A0ABV2Q894_9BURK</name>
<gene>
    <name evidence="5" type="ORF">ABIE13_001917</name>
</gene>
<evidence type="ECO:0000259" key="4">
    <source>
        <dbReference type="SMART" id="SM00421"/>
    </source>
</evidence>
<dbReference type="InterPro" id="IPR036388">
    <property type="entry name" value="WH-like_DNA-bd_sf"/>
</dbReference>
<organism evidence="5 6">
    <name type="scientific">Ottowia thiooxydans</name>
    <dbReference type="NCBI Taxonomy" id="219182"/>
    <lineage>
        <taxon>Bacteria</taxon>
        <taxon>Pseudomonadati</taxon>
        <taxon>Pseudomonadota</taxon>
        <taxon>Betaproteobacteria</taxon>
        <taxon>Burkholderiales</taxon>
        <taxon>Comamonadaceae</taxon>
        <taxon>Ottowia</taxon>
    </lineage>
</organism>
<dbReference type="EMBL" id="JBEPSH010000003">
    <property type="protein sequence ID" value="MET4576808.1"/>
    <property type="molecule type" value="Genomic_DNA"/>
</dbReference>
<dbReference type="InterPro" id="IPR016032">
    <property type="entry name" value="Sig_transdc_resp-reg_C-effctor"/>
</dbReference>
<dbReference type="GO" id="GO:0003677">
    <property type="term" value="F:DNA binding"/>
    <property type="evidence" value="ECO:0007669"/>
    <property type="project" value="UniProtKB-KW"/>
</dbReference>
<comment type="caution">
    <text evidence="5">The sequence shown here is derived from an EMBL/GenBank/DDBJ whole genome shotgun (WGS) entry which is preliminary data.</text>
</comment>
<accession>A0ABV2Q894</accession>
<keyword evidence="1" id="KW-0805">Transcription regulation</keyword>
<evidence type="ECO:0000256" key="1">
    <source>
        <dbReference type="ARBA" id="ARBA00023015"/>
    </source>
</evidence>
<dbReference type="RefSeq" id="WP_354442868.1">
    <property type="nucleotide sequence ID" value="NZ_JBEPSH010000003.1"/>
</dbReference>
<dbReference type="CDD" id="cd06170">
    <property type="entry name" value="LuxR_C_like"/>
    <property type="match status" value="1"/>
</dbReference>
<keyword evidence="3" id="KW-0804">Transcription</keyword>
<dbReference type="PRINTS" id="PR00038">
    <property type="entry name" value="HTHLUXR"/>
</dbReference>
<dbReference type="Pfam" id="PF00196">
    <property type="entry name" value="GerE"/>
    <property type="match status" value="1"/>
</dbReference>
<dbReference type="PANTHER" id="PTHR44688:SF16">
    <property type="entry name" value="DNA-BINDING TRANSCRIPTIONAL ACTIVATOR DEVR_DOSR"/>
    <property type="match status" value="1"/>
</dbReference>
<proteinExistence type="predicted"/>
<keyword evidence="2 5" id="KW-0238">DNA-binding</keyword>
<feature type="domain" description="HTH luxR-type" evidence="4">
    <location>
        <begin position="308"/>
        <end position="365"/>
    </location>
</feature>
<keyword evidence="6" id="KW-1185">Reference proteome</keyword>